<dbReference type="PANTHER" id="PTHR30295">
    <property type="entry name" value="BACTERIOFERRITIN"/>
    <property type="match status" value="1"/>
</dbReference>
<dbReference type="InterPro" id="IPR008331">
    <property type="entry name" value="Ferritin_DPS_dom"/>
</dbReference>
<evidence type="ECO:0000256" key="3">
    <source>
        <dbReference type="ARBA" id="ARBA00022434"/>
    </source>
</evidence>
<dbReference type="GO" id="GO:0006879">
    <property type="term" value="P:intracellular iron ion homeostasis"/>
    <property type="evidence" value="ECO:0007669"/>
    <property type="project" value="UniProtKB-KW"/>
</dbReference>
<dbReference type="PRINTS" id="PR00601">
    <property type="entry name" value="BACFERRITIN"/>
</dbReference>
<evidence type="ECO:0000256" key="2">
    <source>
        <dbReference type="ARBA" id="ARBA00008093"/>
    </source>
</evidence>
<evidence type="ECO:0000313" key="10">
    <source>
        <dbReference type="EMBL" id="QHD65113.1"/>
    </source>
</evidence>
<feature type="binding site" evidence="8">
    <location>
        <position position="50"/>
    </location>
    <ligand>
        <name>Fe cation</name>
        <dbReference type="ChEBI" id="CHEBI:24875"/>
        <label>1</label>
    </ligand>
</feature>
<evidence type="ECO:0000259" key="9">
    <source>
        <dbReference type="PROSITE" id="PS50905"/>
    </source>
</evidence>
<dbReference type="SUPFAM" id="SSF47240">
    <property type="entry name" value="Ferritin-like"/>
    <property type="match status" value="1"/>
</dbReference>
<evidence type="ECO:0000256" key="1">
    <source>
        <dbReference type="ARBA" id="ARBA00001970"/>
    </source>
</evidence>
<dbReference type="InterPro" id="IPR009040">
    <property type="entry name" value="Ferritin-like_diiron"/>
</dbReference>
<accession>A0A6P1GA65</accession>
<sequence length="153" mass="17778">MTNFSSIERLNEALESELLAINQYFVHSKILKDMGLLNLSEALRNRSIGEMHHADALLERIFSCKGNPRVGYKDMGTCPRSVEKIFEKDRDLELKALFSYRKSIVEFEQNEDFVSSSLMRSLLQDEEKHLEWLEQQLSLIQSLGIQQYLVKHG</sequence>
<keyword evidence="6 7" id="KW-0408">Iron</keyword>
<dbReference type="PROSITE" id="PS50905">
    <property type="entry name" value="FERRITIN_LIKE"/>
    <property type="match status" value="1"/>
</dbReference>
<dbReference type="GO" id="GO:0020037">
    <property type="term" value="F:heme binding"/>
    <property type="evidence" value="ECO:0007669"/>
    <property type="project" value="TreeGrafter"/>
</dbReference>
<keyword evidence="11" id="KW-1185">Reference proteome</keyword>
<evidence type="ECO:0000256" key="5">
    <source>
        <dbReference type="ARBA" id="ARBA00022723"/>
    </source>
</evidence>
<proteinExistence type="inferred from homology"/>
<feature type="binding site" evidence="8">
    <location>
        <position position="126"/>
    </location>
    <ligand>
        <name>Fe cation</name>
        <dbReference type="ChEBI" id="CHEBI:24875"/>
        <label>2</label>
    </ligand>
</feature>
<dbReference type="RefSeq" id="WP_160095200.1">
    <property type="nucleotide sequence ID" value="NZ_CP047224.1"/>
</dbReference>
<dbReference type="GO" id="GO:0004322">
    <property type="term" value="F:ferroxidase activity"/>
    <property type="evidence" value="ECO:0007669"/>
    <property type="project" value="UniProtKB-EC"/>
</dbReference>
<feature type="binding site" evidence="8">
    <location>
        <position position="17"/>
    </location>
    <ligand>
        <name>Fe cation</name>
        <dbReference type="ChEBI" id="CHEBI:24875"/>
        <label>1</label>
    </ligand>
</feature>
<gene>
    <name evidence="10" type="primary">bfr</name>
    <name evidence="10" type="ORF">GP480_01410</name>
</gene>
<keyword evidence="5 7" id="KW-0479">Metal-binding</keyword>
<protein>
    <recommendedName>
        <fullName evidence="7">Bacterioferritin</fullName>
        <ecNumber evidence="7">1.16.3.1</ecNumber>
    </recommendedName>
</protein>
<evidence type="ECO:0000256" key="8">
    <source>
        <dbReference type="PIRSR" id="PIRSR002560-1"/>
    </source>
</evidence>
<keyword evidence="3 7" id="KW-0409">Iron storage</keyword>
<dbReference type="InterPro" id="IPR002024">
    <property type="entry name" value="Bacterioferritin"/>
</dbReference>
<reference evidence="10 11" key="2">
    <citation type="journal article" date="2020" name="MBio">
        <title>Isolation and Molecular Analysis of a Novel Neorickettsia Species That Causes Potomac Horse Fever.</title>
        <authorList>
            <person name="Teymournejad O."/>
            <person name="Lin M."/>
            <person name="Bekebrede H."/>
            <person name="Kamr A."/>
            <person name="Toribio R.E."/>
            <person name="Arroyo L.G."/>
            <person name="Baird J.D."/>
            <person name="Rikihisa Y."/>
        </authorList>
    </citation>
    <scope>NUCLEOTIDE SEQUENCE [LARGE SCALE GENOMIC DNA]</scope>
    <source>
        <strain evidence="10 11">Fin17</strain>
    </source>
</reference>
<dbReference type="Pfam" id="PF00210">
    <property type="entry name" value="Ferritin"/>
    <property type="match status" value="1"/>
</dbReference>
<dbReference type="Gene3D" id="1.20.1260.10">
    <property type="match status" value="1"/>
</dbReference>
<evidence type="ECO:0000256" key="4">
    <source>
        <dbReference type="ARBA" id="ARBA00022617"/>
    </source>
</evidence>
<dbReference type="CDD" id="cd00907">
    <property type="entry name" value="Bacterioferritin"/>
    <property type="match status" value="1"/>
</dbReference>
<keyword evidence="4" id="KW-0349">Heme</keyword>
<dbReference type="Proteomes" id="UP000464912">
    <property type="component" value="Chromosome"/>
</dbReference>
<organism evidence="10 11">
    <name type="scientific">Neorickettsia findlayensis</name>
    <dbReference type="NCBI Taxonomy" id="2686014"/>
    <lineage>
        <taxon>Bacteria</taxon>
        <taxon>Pseudomonadati</taxon>
        <taxon>Pseudomonadota</taxon>
        <taxon>Alphaproteobacteria</taxon>
        <taxon>Rickettsiales</taxon>
        <taxon>Anaplasmataceae</taxon>
        <taxon>Neorickettsia</taxon>
    </lineage>
</organism>
<comment type="catalytic activity">
    <reaction evidence="7">
        <text>4 Fe(2+) + O2 + 4 H(+) = 4 Fe(3+) + 2 H2O</text>
        <dbReference type="Rhea" id="RHEA:11148"/>
        <dbReference type="ChEBI" id="CHEBI:15377"/>
        <dbReference type="ChEBI" id="CHEBI:15378"/>
        <dbReference type="ChEBI" id="CHEBI:15379"/>
        <dbReference type="ChEBI" id="CHEBI:29033"/>
        <dbReference type="ChEBI" id="CHEBI:29034"/>
        <dbReference type="EC" id="1.16.3.1"/>
    </reaction>
</comment>
<feature type="binding site" evidence="8">
    <location>
        <position position="126"/>
    </location>
    <ligand>
        <name>Fe cation</name>
        <dbReference type="ChEBI" id="CHEBI:24875"/>
        <label>1</label>
    </ligand>
</feature>
<dbReference type="PANTHER" id="PTHR30295:SF0">
    <property type="entry name" value="BACTERIOFERRITIN"/>
    <property type="match status" value="1"/>
</dbReference>
<comment type="similarity">
    <text evidence="2 7">Belongs to the bacterioferritin family.</text>
</comment>
<feature type="binding site" evidence="8">
    <location>
        <position position="93"/>
    </location>
    <ligand>
        <name>Fe cation</name>
        <dbReference type="ChEBI" id="CHEBI:24875"/>
        <label>2</label>
    </ligand>
</feature>
<dbReference type="GO" id="GO:0006826">
    <property type="term" value="P:iron ion transport"/>
    <property type="evidence" value="ECO:0007669"/>
    <property type="project" value="InterPro"/>
</dbReference>
<feature type="domain" description="Ferritin-like diiron" evidence="9">
    <location>
        <begin position="1"/>
        <end position="144"/>
    </location>
</feature>
<dbReference type="AlphaFoldDB" id="A0A6P1GA65"/>
<comment type="function">
    <text evidence="7">Iron-storage protein, whose ferroxidase center binds Fe(2+), oxidizes it using dioxygen to Fe(3+), and participates in the subsequent Fe(3+) oxide mineral core formation within the central cavity of the BFR protein shell.</text>
</comment>
<dbReference type="InterPro" id="IPR012347">
    <property type="entry name" value="Ferritin-like"/>
</dbReference>
<dbReference type="InterPro" id="IPR009078">
    <property type="entry name" value="Ferritin-like_SF"/>
</dbReference>
<dbReference type="EMBL" id="CP047224">
    <property type="protein sequence ID" value="QHD65113.1"/>
    <property type="molecule type" value="Genomic_DNA"/>
</dbReference>
<dbReference type="EC" id="1.16.3.1" evidence="7"/>
<dbReference type="GO" id="GO:0008199">
    <property type="term" value="F:ferric iron binding"/>
    <property type="evidence" value="ECO:0007669"/>
    <property type="project" value="InterPro"/>
</dbReference>
<name>A0A6P1GA65_9RICK</name>
<feature type="binding site" evidence="8">
    <location>
        <position position="50"/>
    </location>
    <ligand>
        <name>Fe cation</name>
        <dbReference type="ChEBI" id="CHEBI:24875"/>
        <label>2</label>
    </ligand>
</feature>
<reference evidence="10 11" key="1">
    <citation type="journal article" date="2020" name="MBio">
        <title>Erratum for Teymournejad et al., 'Isolation and Molecular Analysis of a Novel Neorickettsia Species That Causes Potomac Horse Fever'.</title>
        <authorList>
            <person name="Teymournejad O."/>
            <person name="Lin M."/>
            <person name="Bekebrede H."/>
            <person name="Kamr A."/>
            <person name="Toribio R.E."/>
            <person name="Arroyo L.G."/>
            <person name="Baird J.D."/>
            <person name="Rikihisa Y."/>
        </authorList>
    </citation>
    <scope>NUCLEOTIDE SEQUENCE [LARGE SCALE GENOMIC DNA]</scope>
    <source>
        <strain evidence="10 11">Fin17</strain>
    </source>
</reference>
<evidence type="ECO:0000256" key="6">
    <source>
        <dbReference type="ARBA" id="ARBA00023004"/>
    </source>
</evidence>
<dbReference type="KEGG" id="nef:GP480_01410"/>
<dbReference type="PIRSF" id="PIRSF002560">
    <property type="entry name" value="Bacterioferritin"/>
    <property type="match status" value="1"/>
</dbReference>
<evidence type="ECO:0000313" key="11">
    <source>
        <dbReference type="Proteomes" id="UP000464912"/>
    </source>
</evidence>
<evidence type="ECO:0000256" key="7">
    <source>
        <dbReference type="PIRNR" id="PIRNR002560"/>
    </source>
</evidence>
<dbReference type="GO" id="GO:0005829">
    <property type="term" value="C:cytosol"/>
    <property type="evidence" value="ECO:0007669"/>
    <property type="project" value="TreeGrafter"/>
</dbReference>
<feature type="binding site" evidence="8">
    <location>
        <position position="129"/>
    </location>
    <ligand>
        <name>Fe cation</name>
        <dbReference type="ChEBI" id="CHEBI:24875"/>
        <label>2</label>
    </ligand>
</feature>
<feature type="binding site" description="axial binding residue" evidence="8">
    <location>
        <position position="51"/>
    </location>
    <ligand>
        <name>heme b</name>
        <dbReference type="ChEBI" id="CHEBI:60344"/>
        <note>ligand shared between dimeric partners</note>
    </ligand>
    <ligandPart>
        <name>Fe</name>
        <dbReference type="ChEBI" id="CHEBI:18248"/>
    </ligandPart>
</feature>
<comment type="cofactor">
    <cofactor evidence="1">
        <name>heme b</name>
        <dbReference type="ChEBI" id="CHEBI:60344"/>
    </cofactor>
</comment>
<dbReference type="NCBIfam" id="TIGR00754">
    <property type="entry name" value="bfr"/>
    <property type="match status" value="1"/>
</dbReference>
<feature type="binding site" evidence="8">
    <location>
        <position position="53"/>
    </location>
    <ligand>
        <name>Fe cation</name>
        <dbReference type="ChEBI" id="CHEBI:24875"/>
        <label>1</label>
    </ligand>
</feature>